<keyword evidence="7" id="KW-0378">Hydrolase</keyword>
<dbReference type="CDD" id="cd07035">
    <property type="entry name" value="TPP_PYR_POX_like"/>
    <property type="match status" value="1"/>
</dbReference>
<dbReference type="GO" id="GO:0019310">
    <property type="term" value="P:inositol catabolic process"/>
    <property type="evidence" value="ECO:0007669"/>
    <property type="project" value="InterPro"/>
</dbReference>
<evidence type="ECO:0000259" key="5">
    <source>
        <dbReference type="Pfam" id="PF02775"/>
    </source>
</evidence>
<dbReference type="InterPro" id="IPR030817">
    <property type="entry name" value="Myo_inos_IolD"/>
</dbReference>
<evidence type="ECO:0000256" key="3">
    <source>
        <dbReference type="RuleBase" id="RU362132"/>
    </source>
</evidence>
<dbReference type="NCBIfam" id="TIGR04377">
    <property type="entry name" value="myo_inos_iolD"/>
    <property type="match status" value="1"/>
</dbReference>
<accession>A0A560G7J9</accession>
<dbReference type="InterPro" id="IPR029061">
    <property type="entry name" value="THDP-binding"/>
</dbReference>
<evidence type="ECO:0000256" key="1">
    <source>
        <dbReference type="ARBA" id="ARBA00007812"/>
    </source>
</evidence>
<dbReference type="EMBL" id="VITO01000003">
    <property type="protein sequence ID" value="TWB29817.1"/>
    <property type="molecule type" value="Genomic_DNA"/>
</dbReference>
<dbReference type="PANTHER" id="PTHR18968">
    <property type="entry name" value="THIAMINE PYROPHOSPHATE ENZYMES"/>
    <property type="match status" value="1"/>
</dbReference>
<dbReference type="InterPro" id="IPR012000">
    <property type="entry name" value="Thiamin_PyroP_enz_cen_dom"/>
</dbReference>
<comment type="similarity">
    <text evidence="1 3">Belongs to the TPP enzyme family.</text>
</comment>
<dbReference type="GO" id="GO:0005948">
    <property type="term" value="C:acetolactate synthase complex"/>
    <property type="evidence" value="ECO:0007669"/>
    <property type="project" value="TreeGrafter"/>
</dbReference>
<dbReference type="SUPFAM" id="SSF52518">
    <property type="entry name" value="Thiamin diphosphate-binding fold (THDP-binding)"/>
    <property type="match status" value="2"/>
</dbReference>
<dbReference type="RefSeq" id="WP_211102556.1">
    <property type="nucleotide sequence ID" value="NZ_VITO01000003.1"/>
</dbReference>
<dbReference type="Gene3D" id="3.40.50.1220">
    <property type="entry name" value="TPP-binding domain"/>
    <property type="match status" value="1"/>
</dbReference>
<feature type="domain" description="Thiamine pyrophosphate enzyme N-terminal TPP-binding" evidence="6">
    <location>
        <begin position="47"/>
        <end position="134"/>
    </location>
</feature>
<evidence type="ECO:0000313" key="8">
    <source>
        <dbReference type="Proteomes" id="UP000316545"/>
    </source>
</evidence>
<dbReference type="InterPro" id="IPR045229">
    <property type="entry name" value="TPP_enz"/>
</dbReference>
<evidence type="ECO:0000256" key="2">
    <source>
        <dbReference type="ARBA" id="ARBA00023052"/>
    </source>
</evidence>
<dbReference type="GO" id="GO:0050660">
    <property type="term" value="F:flavin adenine dinucleotide binding"/>
    <property type="evidence" value="ECO:0007669"/>
    <property type="project" value="TreeGrafter"/>
</dbReference>
<dbReference type="GO" id="GO:0009099">
    <property type="term" value="P:L-valine biosynthetic process"/>
    <property type="evidence" value="ECO:0007669"/>
    <property type="project" value="TreeGrafter"/>
</dbReference>
<feature type="domain" description="Thiamine pyrophosphate enzyme TPP-binding" evidence="5">
    <location>
        <begin position="425"/>
        <end position="577"/>
    </location>
</feature>
<gene>
    <name evidence="7" type="ORF">FBZ88_103241</name>
</gene>
<name>A0A560G7J9_9PROT</name>
<dbReference type="InterPro" id="IPR012001">
    <property type="entry name" value="Thiamin_PyroP_enz_TPP-bd_dom"/>
</dbReference>
<evidence type="ECO:0000259" key="6">
    <source>
        <dbReference type="Pfam" id="PF02776"/>
    </source>
</evidence>
<keyword evidence="2 3" id="KW-0786">Thiamine pyrophosphate</keyword>
<dbReference type="InterPro" id="IPR011766">
    <property type="entry name" value="TPP_enzyme_TPP-bd"/>
</dbReference>
<proteinExistence type="inferred from homology"/>
<dbReference type="Gene3D" id="3.40.50.970">
    <property type="match status" value="2"/>
</dbReference>
<feature type="domain" description="Thiamine pyrophosphate enzyme central" evidence="4">
    <location>
        <begin position="223"/>
        <end position="356"/>
    </location>
</feature>
<dbReference type="GO" id="GO:0016823">
    <property type="term" value="F:hydrolase activity, acting on acid carbon-carbon bonds, in ketonic substances"/>
    <property type="evidence" value="ECO:0007669"/>
    <property type="project" value="InterPro"/>
</dbReference>
<dbReference type="PANTHER" id="PTHR18968:SF9">
    <property type="entry name" value="3D-(3,5_4)-TRIHYDROXYCYCLOHEXANE-1,2-DIONE HYDROLASE"/>
    <property type="match status" value="1"/>
</dbReference>
<dbReference type="Pfam" id="PF00205">
    <property type="entry name" value="TPP_enzyme_M"/>
    <property type="match status" value="1"/>
</dbReference>
<dbReference type="Pfam" id="PF02775">
    <property type="entry name" value="TPP_enzyme_C"/>
    <property type="match status" value="1"/>
</dbReference>
<sequence length="620" mass="64799">MSGRVLRLTAAQATVRYLAAQRVEGADGQAVPYFAGCWAIFGHGNVAGLGEALQASQDALPTYRAHNEQAMAHAAIAFAKQARRRRAMVCTTSIGPGATNMVTAAALAHVNRLPVLFLPGDVYASRRPDPVLQQIEDFGDGTVSANDCFRPVSRYFDRLTRPEQILDALPKAMAVLTDPAACGPVTLAFCQDVQAEAWDYPEDFFAPRLWRIRRPPADPYDLADLVVRIRSARRPLIIAGGGVLYAGAEAQLADLAAATGVPVAETQAGKGALPWDHPSNLGAVGVTGTGVANAAAAEADMVIGIGTRLQDFTTGSRALFRGAARTLVQVNVSAHDAAKQGAVGVVGDAAAVLAALAPLLAGWRVPADWTRALAAPALAWDQAWEAAMAAPGGPGGDNVLPTDAQVLGALWRQAAEDAVVVCAAGGLPGELHKLWRVRRPGGYHVEYGYSCMGYEIAGGLGVKMAEPERDVHVVVGDGSYLMMNSEIATAVMLGLKLTITVLDNRGYGCINRLQRATGGAPFNNLLADTRHAALPAIDFAAHAASLGATARKVANIAGLEAALAEARSGTGVHVIVIDTDPAASTAAGGAWWDVAVPEVSDRAAVRQARAAYDEKTKDQR</sequence>
<dbReference type="Proteomes" id="UP000316545">
    <property type="component" value="Unassembled WGS sequence"/>
</dbReference>
<dbReference type="SUPFAM" id="SSF52467">
    <property type="entry name" value="DHS-like NAD/FAD-binding domain"/>
    <property type="match status" value="1"/>
</dbReference>
<dbReference type="AlphaFoldDB" id="A0A560G7J9"/>
<comment type="caution">
    <text evidence="7">The sequence shown here is derived from an EMBL/GenBank/DDBJ whole genome shotgun (WGS) entry which is preliminary data.</text>
</comment>
<keyword evidence="8" id="KW-1185">Reference proteome</keyword>
<dbReference type="InterPro" id="IPR029035">
    <property type="entry name" value="DHS-like_NAD/FAD-binding_dom"/>
</dbReference>
<dbReference type="GO" id="GO:0003984">
    <property type="term" value="F:acetolactate synthase activity"/>
    <property type="evidence" value="ECO:0007669"/>
    <property type="project" value="TreeGrafter"/>
</dbReference>
<dbReference type="GO" id="GO:0009097">
    <property type="term" value="P:isoleucine biosynthetic process"/>
    <property type="evidence" value="ECO:0007669"/>
    <property type="project" value="TreeGrafter"/>
</dbReference>
<dbReference type="GO" id="GO:0000287">
    <property type="term" value="F:magnesium ion binding"/>
    <property type="evidence" value="ECO:0007669"/>
    <property type="project" value="InterPro"/>
</dbReference>
<dbReference type="GO" id="GO:0030976">
    <property type="term" value="F:thiamine pyrophosphate binding"/>
    <property type="evidence" value="ECO:0007669"/>
    <property type="project" value="InterPro"/>
</dbReference>
<organism evidence="7 8">
    <name type="scientific">Nitrospirillum amazonense</name>
    <dbReference type="NCBI Taxonomy" id="28077"/>
    <lineage>
        <taxon>Bacteria</taxon>
        <taxon>Pseudomonadati</taxon>
        <taxon>Pseudomonadota</taxon>
        <taxon>Alphaproteobacteria</taxon>
        <taxon>Rhodospirillales</taxon>
        <taxon>Azospirillaceae</taxon>
        <taxon>Nitrospirillum</taxon>
    </lineage>
</organism>
<reference evidence="7 8" key="1">
    <citation type="submission" date="2019-06" db="EMBL/GenBank/DDBJ databases">
        <title>Genomic Encyclopedia of Type Strains, Phase IV (KMG-V): Genome sequencing to study the core and pangenomes of soil and plant-associated prokaryotes.</title>
        <authorList>
            <person name="Whitman W."/>
        </authorList>
    </citation>
    <scope>NUCLEOTIDE SEQUENCE [LARGE SCALE GENOMIC DNA]</scope>
    <source>
        <strain evidence="7 8">BR 11865</strain>
    </source>
</reference>
<evidence type="ECO:0000313" key="7">
    <source>
        <dbReference type="EMBL" id="TWB29817.1"/>
    </source>
</evidence>
<dbReference type="Pfam" id="PF02776">
    <property type="entry name" value="TPP_enzyme_N"/>
    <property type="match status" value="1"/>
</dbReference>
<evidence type="ECO:0000259" key="4">
    <source>
        <dbReference type="Pfam" id="PF00205"/>
    </source>
</evidence>
<protein>
    <submittedName>
        <fullName evidence="7">3D-(3,5/4)-trihydroxycyclohexane-1,2-dione hydrolase</fullName>
    </submittedName>
</protein>